<dbReference type="GeneID" id="94290772"/>
<keyword evidence="3" id="KW-0408">Iron</keyword>
<dbReference type="EMBL" id="JAFJZO010000025">
    <property type="protein sequence ID" value="KAG5502944.1"/>
    <property type="molecule type" value="Genomic_DNA"/>
</dbReference>
<dbReference type="FunFam" id="2.102.10.10:FF:000032">
    <property type="entry name" value="Rieske_[2Fe-2S]_domain/Rieske-like_[2Fe-2S ]_domain_containing_protein_-_putative"/>
    <property type="match status" value="1"/>
</dbReference>
<protein>
    <recommendedName>
        <fullName evidence="7">Rieske domain-containing protein</fullName>
    </recommendedName>
</protein>
<organism evidence="8 9">
    <name type="scientific">Porcisia hertigi</name>
    <dbReference type="NCBI Taxonomy" id="2761500"/>
    <lineage>
        <taxon>Eukaryota</taxon>
        <taxon>Discoba</taxon>
        <taxon>Euglenozoa</taxon>
        <taxon>Kinetoplastea</taxon>
        <taxon>Metakinetoplastina</taxon>
        <taxon>Trypanosomatida</taxon>
        <taxon>Trypanosomatidae</taxon>
        <taxon>Leishmaniinae</taxon>
        <taxon>Porcisia</taxon>
    </lineage>
</organism>
<feature type="region of interest" description="Disordered" evidence="6">
    <location>
        <begin position="186"/>
        <end position="206"/>
    </location>
</feature>
<gene>
    <name evidence="8" type="ORF">JKF63_04717</name>
</gene>
<dbReference type="SUPFAM" id="SSF50022">
    <property type="entry name" value="ISP domain"/>
    <property type="match status" value="1"/>
</dbReference>
<dbReference type="Pfam" id="PF22543">
    <property type="entry name" value="Rieske_4"/>
    <property type="match status" value="1"/>
</dbReference>
<evidence type="ECO:0000256" key="5">
    <source>
        <dbReference type="ARBA" id="ARBA00034078"/>
    </source>
</evidence>
<dbReference type="GO" id="GO:0051537">
    <property type="term" value="F:2 iron, 2 sulfur cluster binding"/>
    <property type="evidence" value="ECO:0007669"/>
    <property type="project" value="UniProtKB-KW"/>
</dbReference>
<comment type="caution">
    <text evidence="8">The sequence shown here is derived from an EMBL/GenBank/DDBJ whole genome shotgun (WGS) entry which is preliminary data.</text>
</comment>
<dbReference type="RefSeq" id="XP_067756716.1">
    <property type="nucleotide sequence ID" value="XM_067900695.1"/>
</dbReference>
<dbReference type="PROSITE" id="PS51296">
    <property type="entry name" value="RIESKE"/>
    <property type="match status" value="1"/>
</dbReference>
<evidence type="ECO:0000313" key="9">
    <source>
        <dbReference type="Proteomes" id="UP000674318"/>
    </source>
</evidence>
<evidence type="ECO:0000256" key="3">
    <source>
        <dbReference type="ARBA" id="ARBA00023004"/>
    </source>
</evidence>
<evidence type="ECO:0000256" key="2">
    <source>
        <dbReference type="ARBA" id="ARBA00022723"/>
    </source>
</evidence>
<proteinExistence type="predicted"/>
<sequence>MSTSGAPVRIYVSKRVEFTNGSRQLVRCGTRNIAVVCYRDVLYAIDNACYHHGGPLLLGDIEDMGGHPCIVCPWHSYKIALDTGEGLYMGIEGSPKGGKPRQEVRSKGCKQRTHKVEVDTAGDVYVLVDLSGPELESDRYASMELANQERCMSLPVDGGVRGPRAPGIHSRVGMGLRSGHVFNHMSSLPTASDQTRCEDINPFDGT</sequence>
<keyword evidence="2" id="KW-0479">Metal-binding</keyword>
<reference evidence="8 9" key="1">
    <citation type="submission" date="2021-02" db="EMBL/GenBank/DDBJ databases">
        <title>Porcisia hertigi Genome sequencing and assembly.</title>
        <authorList>
            <person name="Almutairi H."/>
            <person name="Gatherer D."/>
        </authorList>
    </citation>
    <scope>NUCLEOTIDE SEQUENCE [LARGE SCALE GENOMIC DNA]</scope>
    <source>
        <strain evidence="8 9">C119</strain>
    </source>
</reference>
<dbReference type="PANTHER" id="PTHR21496">
    <property type="entry name" value="FERREDOXIN-RELATED"/>
    <property type="match status" value="1"/>
</dbReference>
<keyword evidence="9" id="KW-1185">Reference proteome</keyword>
<dbReference type="KEGG" id="phet:94290772"/>
<dbReference type="InterPro" id="IPR017941">
    <property type="entry name" value="Rieske_2Fe-2S"/>
</dbReference>
<name>A0A836I4T6_9TRYP</name>
<dbReference type="Gene3D" id="2.102.10.10">
    <property type="entry name" value="Rieske [2Fe-2S] iron-sulphur domain"/>
    <property type="match status" value="1"/>
</dbReference>
<comment type="cofactor">
    <cofactor evidence="5">
        <name>[2Fe-2S] cluster</name>
        <dbReference type="ChEBI" id="CHEBI:190135"/>
    </cofactor>
</comment>
<feature type="domain" description="Rieske" evidence="7">
    <location>
        <begin position="10"/>
        <end position="118"/>
    </location>
</feature>
<accession>A0A836I4T6</accession>
<evidence type="ECO:0000259" key="7">
    <source>
        <dbReference type="PROSITE" id="PS51296"/>
    </source>
</evidence>
<dbReference type="OrthoDB" id="426882at2759"/>
<dbReference type="AlphaFoldDB" id="A0A836I4T6"/>
<keyword evidence="1" id="KW-0001">2Fe-2S</keyword>
<evidence type="ECO:0000256" key="4">
    <source>
        <dbReference type="ARBA" id="ARBA00023014"/>
    </source>
</evidence>
<keyword evidence="4" id="KW-0411">Iron-sulfur</keyword>
<dbReference type="CDD" id="cd03467">
    <property type="entry name" value="Rieske"/>
    <property type="match status" value="1"/>
</dbReference>
<dbReference type="InterPro" id="IPR054716">
    <property type="entry name" value="Sol_Rieske_ferrdox_dom"/>
</dbReference>
<dbReference type="Proteomes" id="UP000674318">
    <property type="component" value="Unassembled WGS sequence"/>
</dbReference>
<dbReference type="PANTHER" id="PTHR21496:SF0">
    <property type="entry name" value="RIESKE DOMAIN-CONTAINING PROTEIN"/>
    <property type="match status" value="1"/>
</dbReference>
<dbReference type="GO" id="GO:0046872">
    <property type="term" value="F:metal ion binding"/>
    <property type="evidence" value="ECO:0007669"/>
    <property type="project" value="UniProtKB-KW"/>
</dbReference>
<evidence type="ECO:0000256" key="1">
    <source>
        <dbReference type="ARBA" id="ARBA00022714"/>
    </source>
</evidence>
<evidence type="ECO:0000313" key="8">
    <source>
        <dbReference type="EMBL" id="KAG5502944.1"/>
    </source>
</evidence>
<evidence type="ECO:0000256" key="6">
    <source>
        <dbReference type="SAM" id="MobiDB-lite"/>
    </source>
</evidence>
<dbReference type="InterPro" id="IPR036922">
    <property type="entry name" value="Rieske_2Fe-2S_sf"/>
</dbReference>